<dbReference type="AlphaFoldDB" id="A0A177AQW1"/>
<evidence type="ECO:0000256" key="2">
    <source>
        <dbReference type="ARBA" id="ARBA00022481"/>
    </source>
</evidence>
<name>A0A177AQW1_9BILA</name>
<comment type="similarity">
    <text evidence="1">Belongs to the prokaryotic/mitochondrial release factor family.</text>
</comment>
<protein>
    <recommendedName>
        <fullName evidence="4">Prokaryotic-type class I peptide chain release factors domain-containing protein</fullName>
    </recommendedName>
</protein>
<evidence type="ECO:0000313" key="5">
    <source>
        <dbReference type="EMBL" id="OAF64396.1"/>
    </source>
</evidence>
<dbReference type="OrthoDB" id="2019491at2759"/>
<dbReference type="SMART" id="SM00937">
    <property type="entry name" value="PCRF"/>
    <property type="match status" value="1"/>
</dbReference>
<dbReference type="GO" id="GO:0005737">
    <property type="term" value="C:cytoplasm"/>
    <property type="evidence" value="ECO:0007669"/>
    <property type="project" value="UniProtKB-ARBA"/>
</dbReference>
<dbReference type="GO" id="GO:0003747">
    <property type="term" value="F:translation release factor activity"/>
    <property type="evidence" value="ECO:0007669"/>
    <property type="project" value="InterPro"/>
</dbReference>
<dbReference type="Pfam" id="PF03462">
    <property type="entry name" value="PCRF"/>
    <property type="match status" value="1"/>
</dbReference>
<dbReference type="InterPro" id="IPR045853">
    <property type="entry name" value="Pep_chain_release_fac_I_sf"/>
</dbReference>
<dbReference type="PROSITE" id="PS00745">
    <property type="entry name" value="RF_PROK_I"/>
    <property type="match status" value="1"/>
</dbReference>
<evidence type="ECO:0000259" key="4">
    <source>
        <dbReference type="PROSITE" id="PS00745"/>
    </source>
</evidence>
<dbReference type="InterPro" id="IPR005139">
    <property type="entry name" value="PCRF"/>
</dbReference>
<dbReference type="Pfam" id="PF00472">
    <property type="entry name" value="RF-1"/>
    <property type="match status" value="1"/>
</dbReference>
<dbReference type="PANTHER" id="PTHR43804:SF7">
    <property type="entry name" value="LD18447P"/>
    <property type="match status" value="1"/>
</dbReference>
<keyword evidence="2" id="KW-0488">Methylation</keyword>
<organism evidence="5 6">
    <name type="scientific">Intoshia linei</name>
    <dbReference type="NCBI Taxonomy" id="1819745"/>
    <lineage>
        <taxon>Eukaryota</taxon>
        <taxon>Metazoa</taxon>
        <taxon>Spiralia</taxon>
        <taxon>Lophotrochozoa</taxon>
        <taxon>Mesozoa</taxon>
        <taxon>Orthonectida</taxon>
        <taxon>Rhopaluridae</taxon>
        <taxon>Intoshia</taxon>
    </lineage>
</organism>
<dbReference type="InterPro" id="IPR000352">
    <property type="entry name" value="Pep_chain_release_fac_I"/>
</dbReference>
<sequence>MLKCCKLNVNLYSSLSKSIKNKKYNIKINDLKNPQEYVKMVSLIIKSCEKYSKNEKKKENTPSITFRSLEYFNKKLKLLLPNLLKFKMEYNKLNQNLVKNEEIWNNMIVSEPDISVLVDEEKKNIQNLFKKICKDSKTQLLECISDIHDHKHECIIQIKPGVGGKEANLFCQDLRNLYVNFGEKCMKWLVNVVDYDSTSSGTIIIRINGKNCYDLLMGETGIHRVQRVPLTESFGRIHTSTASVNVLHNYNYDLNSIVLKNSEIKYEFFRSSGSGGQNVNVTDSAVRLTHIPTGIIANCQETPSQQRNLSIAREILMERIQLREILNVKRDENLAKNKILTSDRSDKIRTYNYPNDRITDHRIYTTVYNIEKYYTGKSVWKMKKLNPF</sequence>
<dbReference type="Gene3D" id="3.30.160.20">
    <property type="match status" value="1"/>
</dbReference>
<dbReference type="Proteomes" id="UP000078046">
    <property type="component" value="Unassembled WGS sequence"/>
</dbReference>
<evidence type="ECO:0000313" key="6">
    <source>
        <dbReference type="Proteomes" id="UP000078046"/>
    </source>
</evidence>
<gene>
    <name evidence="5" type="ORF">A3Q56_07900</name>
</gene>
<dbReference type="SUPFAM" id="SSF75620">
    <property type="entry name" value="Release factor"/>
    <property type="match status" value="1"/>
</dbReference>
<dbReference type="PANTHER" id="PTHR43804">
    <property type="entry name" value="LD18447P"/>
    <property type="match status" value="1"/>
</dbReference>
<dbReference type="Gene3D" id="3.30.70.1660">
    <property type="match status" value="1"/>
</dbReference>
<evidence type="ECO:0000256" key="3">
    <source>
        <dbReference type="ARBA" id="ARBA00022917"/>
    </source>
</evidence>
<comment type="caution">
    <text evidence="5">The sequence shown here is derived from an EMBL/GenBank/DDBJ whole genome shotgun (WGS) entry which is preliminary data.</text>
</comment>
<reference evidence="5 6" key="1">
    <citation type="submission" date="2016-04" db="EMBL/GenBank/DDBJ databases">
        <title>The genome of Intoshia linei affirms orthonectids as highly simplified spiralians.</title>
        <authorList>
            <person name="Mikhailov K.V."/>
            <person name="Slusarev G.S."/>
            <person name="Nikitin M.A."/>
            <person name="Logacheva M.D."/>
            <person name="Penin A."/>
            <person name="Aleoshin V."/>
            <person name="Panchin Y.V."/>
        </authorList>
    </citation>
    <scope>NUCLEOTIDE SEQUENCE [LARGE SCALE GENOMIC DNA]</scope>
    <source>
        <strain evidence="5">Intl2013</strain>
        <tissue evidence="5">Whole animal</tissue>
    </source>
</reference>
<evidence type="ECO:0000256" key="1">
    <source>
        <dbReference type="ARBA" id="ARBA00010835"/>
    </source>
</evidence>
<keyword evidence="3" id="KW-0648">Protein biosynthesis</keyword>
<dbReference type="EMBL" id="LWCA01001869">
    <property type="protein sequence ID" value="OAF64396.1"/>
    <property type="molecule type" value="Genomic_DNA"/>
</dbReference>
<keyword evidence="6" id="KW-1185">Reference proteome</keyword>
<accession>A0A177AQW1</accession>
<dbReference type="InterPro" id="IPR050057">
    <property type="entry name" value="Prokaryotic/Mito_RF"/>
</dbReference>
<proteinExistence type="inferred from homology"/>
<feature type="domain" description="Prokaryotic-type class I peptide chain release factors" evidence="4">
    <location>
        <begin position="270"/>
        <end position="286"/>
    </location>
</feature>